<evidence type="ECO:0000313" key="2">
    <source>
        <dbReference type="EMBL" id="RSE15795.1"/>
    </source>
</evidence>
<dbReference type="InterPro" id="IPR008687">
    <property type="entry name" value="MobC"/>
</dbReference>
<name>A0A239RYS2_ACIJO</name>
<reference evidence="2 3" key="1">
    <citation type="submission" date="2018-10" db="EMBL/GenBank/DDBJ databases">
        <title>Transmission dynamics of multidrug resistant bacteria on intensive care unit surfaces.</title>
        <authorList>
            <person name="D'Souza A.W."/>
            <person name="Potter R.F."/>
            <person name="Wallace M."/>
            <person name="Shupe A."/>
            <person name="Patel S."/>
            <person name="Sun S."/>
            <person name="Gul D."/>
            <person name="Kwon J.H."/>
            <person name="Andleeb S."/>
            <person name="Burnham C.-A.D."/>
            <person name="Dantas G."/>
        </authorList>
    </citation>
    <scope>NUCLEOTIDE SEQUENCE [LARGE SCALE GENOMIC DNA]</scope>
    <source>
        <strain evidence="2 3">AJ_385</strain>
    </source>
</reference>
<dbReference type="EMBL" id="RHXE01000097">
    <property type="protein sequence ID" value="RSE15795.1"/>
    <property type="molecule type" value="Genomic_DNA"/>
</dbReference>
<evidence type="ECO:0000313" key="3">
    <source>
        <dbReference type="Proteomes" id="UP000277537"/>
    </source>
</evidence>
<dbReference type="Proteomes" id="UP000277537">
    <property type="component" value="Unassembled WGS sequence"/>
</dbReference>
<accession>A0A239RYS2</accession>
<proteinExistence type="predicted"/>
<protein>
    <submittedName>
        <fullName evidence="2">Plasmid mobilization relaxosome protein MobC</fullName>
    </submittedName>
</protein>
<dbReference type="Pfam" id="PF05713">
    <property type="entry name" value="MobC"/>
    <property type="match status" value="1"/>
</dbReference>
<organism evidence="2 3">
    <name type="scientific">Acinetobacter johnsonii</name>
    <dbReference type="NCBI Taxonomy" id="40214"/>
    <lineage>
        <taxon>Bacteria</taxon>
        <taxon>Pseudomonadati</taxon>
        <taxon>Pseudomonadota</taxon>
        <taxon>Gammaproteobacteria</taxon>
        <taxon>Moraxellales</taxon>
        <taxon>Moraxellaceae</taxon>
        <taxon>Acinetobacter</taxon>
    </lineage>
</organism>
<dbReference type="RefSeq" id="WP_094149093.1">
    <property type="nucleotide sequence ID" value="NZ_FZRG01000074.1"/>
</dbReference>
<dbReference type="AlphaFoldDB" id="A0A239RYS2"/>
<comment type="caution">
    <text evidence="2">The sequence shown here is derived from an EMBL/GenBank/DDBJ whole genome shotgun (WGS) entry which is preliminary data.</text>
</comment>
<sequence>MAKKKNLRTEIKRLRLTEFEAMQLEKYLADRDLNFSEFVNALIGQKIRAEFQTVSSEIIEGSIEPKKKQRAAKQPPKADPAVLFQIGRIGNNINQIAKFLNFIRQDPNAISKFSFLECFHTLSQIQNDLHDWLGQLPKIERSPEAVSRARERALKKRRVEDVH</sequence>
<evidence type="ECO:0000259" key="1">
    <source>
        <dbReference type="Pfam" id="PF05713"/>
    </source>
</evidence>
<gene>
    <name evidence="2" type="primary">mobC</name>
    <name evidence="2" type="ORF">EGT73_18470</name>
</gene>
<feature type="domain" description="Bacterial mobilisation" evidence="1">
    <location>
        <begin position="83"/>
        <end position="107"/>
    </location>
</feature>